<organism evidence="1 2">
    <name type="scientific">Dehalobacter restrictus</name>
    <dbReference type="NCBI Taxonomy" id="55583"/>
    <lineage>
        <taxon>Bacteria</taxon>
        <taxon>Bacillati</taxon>
        <taxon>Bacillota</taxon>
        <taxon>Clostridia</taxon>
        <taxon>Eubacteriales</taxon>
        <taxon>Desulfitobacteriaceae</taxon>
        <taxon>Dehalobacter</taxon>
    </lineage>
</organism>
<dbReference type="Proteomes" id="UP000430508">
    <property type="component" value="Chromosome"/>
</dbReference>
<evidence type="ECO:0000313" key="1">
    <source>
        <dbReference type="EMBL" id="QHA01453.1"/>
    </source>
</evidence>
<name>A0A857DKW8_9FIRM</name>
<gene>
    <name evidence="1" type="ORF">GQ588_12785</name>
</gene>
<dbReference type="RefSeq" id="WP_158208517.1">
    <property type="nucleotide sequence ID" value="NZ_CP046996.1"/>
</dbReference>
<dbReference type="InterPro" id="IPR021223">
    <property type="entry name" value="AbiGi"/>
</dbReference>
<accession>A0A857DKW8</accession>
<dbReference type="Pfam" id="PF10899">
    <property type="entry name" value="AbiGi"/>
    <property type="match status" value="1"/>
</dbReference>
<sequence>MLNGYYSDYLFHFTGRSKSPEEGYSNLISILKNGLKVSLLSDQVNSKWCEKLKKAGYDCCLMKLATCFTDIPIDKISSHTSTYGEFGIGLSREWAIRNKAQPMVYVGETGFIDGLIRVVNDINLSKALNKNSNVFSDPRLDEITPYLKDIDYYHEREWRITFDSCDIADFVHYDDGRSEEYIYFDKNDLVLIVVPRDYLHKLNNDICTDEKLKGKYG</sequence>
<dbReference type="AlphaFoldDB" id="A0A857DKW8"/>
<proteinExistence type="predicted"/>
<reference evidence="1 2" key="1">
    <citation type="submission" date="2019-12" db="EMBL/GenBank/DDBJ databases">
        <title>Sequence classification of anaerobic respiratory reductive dehalogenases: First we see many, then we see few.</title>
        <authorList>
            <person name="Molenda O."/>
            <person name="Puentes Jacome L.A."/>
            <person name="Cao X."/>
            <person name="Nesbo C.L."/>
            <person name="Tang S."/>
            <person name="Morson N."/>
            <person name="Patron J."/>
            <person name="Lomheim L."/>
            <person name="Wishart D.S."/>
            <person name="Edwards E.A."/>
        </authorList>
    </citation>
    <scope>NUCLEOTIDE SEQUENCE [LARGE SCALE GENOMIC DNA]</scope>
    <source>
        <strain evidence="1 2">12DCA</strain>
    </source>
</reference>
<protein>
    <submittedName>
        <fullName evidence="1">Uncharacterized protein</fullName>
    </submittedName>
</protein>
<evidence type="ECO:0000313" key="2">
    <source>
        <dbReference type="Proteomes" id="UP000430508"/>
    </source>
</evidence>
<dbReference type="EMBL" id="CP046996">
    <property type="protein sequence ID" value="QHA01453.1"/>
    <property type="molecule type" value="Genomic_DNA"/>
</dbReference>